<comment type="similarity">
    <text evidence="2 7">Belongs to the enoyl-CoA hydratase/isomerase family.</text>
</comment>
<evidence type="ECO:0000256" key="4">
    <source>
        <dbReference type="ARBA" id="ARBA00023239"/>
    </source>
</evidence>
<dbReference type="EMBL" id="JENJ01000018">
    <property type="protein sequence ID" value="KGM96788.1"/>
    <property type="molecule type" value="Genomic_DNA"/>
</dbReference>
<dbReference type="FunFam" id="1.10.12.10:FF:000001">
    <property type="entry name" value="Probable enoyl-CoA hydratase, mitochondrial"/>
    <property type="match status" value="1"/>
</dbReference>
<dbReference type="InterPro" id="IPR018376">
    <property type="entry name" value="Enoyl-CoA_hyd/isom_CS"/>
</dbReference>
<dbReference type="SUPFAM" id="SSF52096">
    <property type="entry name" value="ClpP/crotonase"/>
    <property type="match status" value="1"/>
</dbReference>
<name>A0A0A0I8C0_CLONO</name>
<evidence type="ECO:0000313" key="9">
    <source>
        <dbReference type="Proteomes" id="UP000030012"/>
    </source>
</evidence>
<dbReference type="PANTHER" id="PTHR11941:SF54">
    <property type="entry name" value="ENOYL-COA HYDRATASE, MITOCHONDRIAL"/>
    <property type="match status" value="1"/>
</dbReference>
<dbReference type="GO" id="GO:0006635">
    <property type="term" value="P:fatty acid beta-oxidation"/>
    <property type="evidence" value="ECO:0007669"/>
    <property type="project" value="TreeGrafter"/>
</dbReference>
<comment type="pathway">
    <text evidence="1">Lipid metabolism; butanoate metabolism.</text>
</comment>
<dbReference type="InterPro" id="IPR014748">
    <property type="entry name" value="Enoyl-CoA_hydra_C"/>
</dbReference>
<organism evidence="8 9">
    <name type="scientific">Clostridium novyi A str. 4552</name>
    <dbReference type="NCBI Taxonomy" id="1444289"/>
    <lineage>
        <taxon>Bacteria</taxon>
        <taxon>Bacillati</taxon>
        <taxon>Bacillota</taxon>
        <taxon>Clostridia</taxon>
        <taxon>Eubacteriales</taxon>
        <taxon>Clostridiaceae</taxon>
        <taxon>Clostridium</taxon>
    </lineage>
</organism>
<dbReference type="EC" id="4.2.1.150" evidence="6"/>
<dbReference type="OrthoDB" id="9775794at2"/>
<evidence type="ECO:0000313" key="8">
    <source>
        <dbReference type="EMBL" id="KGM96788.1"/>
    </source>
</evidence>
<reference evidence="8 9" key="1">
    <citation type="submission" date="2014-01" db="EMBL/GenBank/DDBJ databases">
        <title>Plasmidome dynamics in the species complex Clostridium novyi sensu lato converts strains of independent lineages into distinctly different pathogens.</title>
        <authorList>
            <person name="Skarin H."/>
            <person name="Segerman B."/>
        </authorList>
    </citation>
    <scope>NUCLEOTIDE SEQUENCE [LARGE SCALE GENOMIC DNA]</scope>
    <source>
        <strain evidence="8 9">4552</strain>
    </source>
</reference>
<dbReference type="Pfam" id="PF00378">
    <property type="entry name" value="ECH_1"/>
    <property type="match status" value="1"/>
</dbReference>
<dbReference type="Proteomes" id="UP000030012">
    <property type="component" value="Unassembled WGS sequence"/>
</dbReference>
<evidence type="ECO:0000256" key="3">
    <source>
        <dbReference type="ARBA" id="ARBA00011881"/>
    </source>
</evidence>
<keyword evidence="4" id="KW-0456">Lyase</keyword>
<evidence type="ECO:0000256" key="5">
    <source>
        <dbReference type="ARBA" id="ARBA00050624"/>
    </source>
</evidence>
<dbReference type="FunFam" id="3.90.226.10:FF:000009">
    <property type="entry name" value="Carnitinyl-CoA dehydratase"/>
    <property type="match status" value="1"/>
</dbReference>
<dbReference type="CDD" id="cd06558">
    <property type="entry name" value="crotonase-like"/>
    <property type="match status" value="1"/>
</dbReference>
<dbReference type="InterPro" id="IPR029045">
    <property type="entry name" value="ClpP/crotonase-like_dom_sf"/>
</dbReference>
<proteinExistence type="inferred from homology"/>
<evidence type="ECO:0000256" key="7">
    <source>
        <dbReference type="RuleBase" id="RU003707"/>
    </source>
</evidence>
<dbReference type="RefSeq" id="WP_039254394.1">
    <property type="nucleotide sequence ID" value="NZ_JENJ01000018.1"/>
</dbReference>
<dbReference type="InterPro" id="IPR001753">
    <property type="entry name" value="Enoyl-CoA_hydra/iso"/>
</dbReference>
<dbReference type="NCBIfam" id="NF004475">
    <property type="entry name" value="PRK05809.1"/>
    <property type="match status" value="1"/>
</dbReference>
<dbReference type="PROSITE" id="PS00166">
    <property type="entry name" value="ENOYL_COA_HYDRATASE"/>
    <property type="match status" value="1"/>
</dbReference>
<dbReference type="Gene3D" id="1.10.12.10">
    <property type="entry name" value="Lyase 2-enoyl-coa Hydratase, Chain A, domain 2"/>
    <property type="match status" value="1"/>
</dbReference>
<comment type="caution">
    <text evidence="8">The sequence shown here is derived from an EMBL/GenBank/DDBJ whole genome shotgun (WGS) entry which is preliminary data.</text>
</comment>
<comment type="subunit">
    <text evidence="3">Homotetramer.</text>
</comment>
<evidence type="ECO:0000256" key="6">
    <source>
        <dbReference type="ARBA" id="ARBA00067035"/>
    </source>
</evidence>
<protein>
    <recommendedName>
        <fullName evidence="6">short-chain-enoyl-CoA hydratase</fullName>
        <ecNumber evidence="6">4.2.1.150</ecNumber>
    </recommendedName>
</protein>
<comment type="catalytic activity">
    <reaction evidence="5">
        <text>a short-chain (3S)-3-hydroxyacyl-CoA = a short-chain (2E)-enoyl-CoA + H2O</text>
        <dbReference type="Rhea" id="RHEA:52664"/>
        <dbReference type="ChEBI" id="CHEBI:15377"/>
        <dbReference type="ChEBI" id="CHEBI:87488"/>
        <dbReference type="ChEBI" id="CHEBI:136760"/>
        <dbReference type="EC" id="4.2.1.150"/>
    </reaction>
</comment>
<evidence type="ECO:0000256" key="1">
    <source>
        <dbReference type="ARBA" id="ARBA00005086"/>
    </source>
</evidence>
<accession>A0A0A0I8C0</accession>
<dbReference type="Gene3D" id="3.90.226.10">
    <property type="entry name" value="2-enoyl-CoA Hydratase, Chain A, domain 1"/>
    <property type="match status" value="1"/>
</dbReference>
<dbReference type="PANTHER" id="PTHR11941">
    <property type="entry name" value="ENOYL-COA HYDRATASE-RELATED"/>
    <property type="match status" value="1"/>
</dbReference>
<dbReference type="AlphaFoldDB" id="A0A0A0I8C0"/>
<dbReference type="GO" id="GO:0018812">
    <property type="term" value="F:3-hydroxyacyl-CoA dehydratase activity"/>
    <property type="evidence" value="ECO:0007669"/>
    <property type="project" value="UniProtKB-EC"/>
</dbReference>
<gene>
    <name evidence="8" type="ORF">Z968_05525</name>
</gene>
<sequence length="261" mass="28220">MEFKNVLLQKEGSLAIVTINRPKALNALNTETLNELDLVLDEIENDDNVYAVIVTGAGEKAFVAGADISEMKDKSVLEGRKFGLLGNKIFRKLETLGKPVIAAVNGFALGGGCELSMACDIRIASEKAKFGQPEVSLGITPGFGGTQRLARLVGMGMAKELIYSAKNINAEEAFRIGLVNKIVAPENLMEEAKKLANQIAGRAPIAVKLCKQAINRGIQVDIDTAINIEAEIFGECFSTEDQKDAMTAFVEKRKLDGFKNR</sequence>
<evidence type="ECO:0000256" key="2">
    <source>
        <dbReference type="ARBA" id="ARBA00005254"/>
    </source>
</evidence>